<dbReference type="GO" id="GO:0004605">
    <property type="term" value="F:phosphatidate cytidylyltransferase activity"/>
    <property type="evidence" value="ECO:0007669"/>
    <property type="project" value="UniProtKB-EC"/>
</dbReference>
<keyword evidence="17" id="KW-1208">Phospholipid metabolism</keyword>
<evidence type="ECO:0000256" key="14">
    <source>
        <dbReference type="ARBA" id="ARBA00023098"/>
    </source>
</evidence>
<dbReference type="GO" id="GO:0016024">
    <property type="term" value="P:CDP-diacylglycerol biosynthetic process"/>
    <property type="evidence" value="ECO:0007669"/>
    <property type="project" value="UniProtKB-UniPathway"/>
</dbReference>
<sequence length="220" mass="24936">MNSNLKKRILTSIFLTFLLIGMFFYSYIMIVSLIIIAIISWIEFYALISKILKKNILKDRILRFFYKTLSLFYLSGLVYLIFAIESEYSNFKIYLLYSVLVAIMSDIGGLICGQIFKGKKLTKISPNKTISGSIGSLIFSLFLIPFFYKSQIDQNLLSLFLITIIISLTSQLGDLFISLLKRKAKVKDTSDLLPGHGGVLDRIDGIIFAIPLGIILFIVI</sequence>
<dbReference type="GO" id="GO:0005886">
    <property type="term" value="C:plasma membrane"/>
    <property type="evidence" value="ECO:0007669"/>
    <property type="project" value="UniProtKB-SubCell"/>
</dbReference>
<evidence type="ECO:0000256" key="12">
    <source>
        <dbReference type="ARBA" id="ARBA00022695"/>
    </source>
</evidence>
<dbReference type="PROSITE" id="PS01315">
    <property type="entry name" value="CDS"/>
    <property type="match status" value="1"/>
</dbReference>
<dbReference type="PANTHER" id="PTHR46382:SF1">
    <property type="entry name" value="PHOSPHATIDATE CYTIDYLYLTRANSFERASE"/>
    <property type="match status" value="1"/>
</dbReference>
<evidence type="ECO:0000256" key="17">
    <source>
        <dbReference type="ARBA" id="ARBA00023264"/>
    </source>
</evidence>
<evidence type="ECO:0000313" key="20">
    <source>
        <dbReference type="EMBL" id="QIZ20449.1"/>
    </source>
</evidence>
<feature type="transmembrane region" description="Helical" evidence="19">
    <location>
        <begin position="94"/>
        <end position="116"/>
    </location>
</feature>
<evidence type="ECO:0000256" key="18">
    <source>
        <dbReference type="RuleBase" id="RU003938"/>
    </source>
</evidence>
<dbReference type="EC" id="2.7.7.41" evidence="6 18"/>
<evidence type="ECO:0000256" key="7">
    <source>
        <dbReference type="ARBA" id="ARBA00019373"/>
    </source>
</evidence>
<comment type="similarity">
    <text evidence="5 18">Belongs to the CDS family.</text>
</comment>
<keyword evidence="12 18" id="KW-0548">Nucleotidyltransferase</keyword>
<evidence type="ECO:0000256" key="4">
    <source>
        <dbReference type="ARBA" id="ARBA00005189"/>
    </source>
</evidence>
<evidence type="ECO:0000256" key="13">
    <source>
        <dbReference type="ARBA" id="ARBA00022989"/>
    </source>
</evidence>
<evidence type="ECO:0000256" key="8">
    <source>
        <dbReference type="ARBA" id="ARBA00022475"/>
    </source>
</evidence>
<proteinExistence type="inferred from homology"/>
<reference evidence="20 21" key="1">
    <citation type="journal article" date="2020" name="Nat. Microbiol.">
        <title>Lysogenic host-virus interactions in SAR11 marine bacteria.</title>
        <authorList>
            <person name="Morris R.M."/>
            <person name="Cain K.R."/>
            <person name="Hvorecny K.L."/>
            <person name="Kollman J.M."/>
        </authorList>
    </citation>
    <scope>NUCLEOTIDE SEQUENCE [LARGE SCALE GENOMIC DNA]</scope>
    <source>
        <strain evidence="20 21">NP1</strain>
    </source>
</reference>
<dbReference type="AlphaFoldDB" id="A0A6H1Q2U3"/>
<keyword evidence="15 19" id="KW-0472">Membrane</keyword>
<keyword evidence="14" id="KW-0443">Lipid metabolism</keyword>
<name>A0A6H1Q2U3_9PROT</name>
<evidence type="ECO:0000256" key="6">
    <source>
        <dbReference type="ARBA" id="ARBA00012487"/>
    </source>
</evidence>
<evidence type="ECO:0000256" key="11">
    <source>
        <dbReference type="ARBA" id="ARBA00022692"/>
    </source>
</evidence>
<evidence type="ECO:0000256" key="16">
    <source>
        <dbReference type="ARBA" id="ARBA00023209"/>
    </source>
</evidence>
<dbReference type="KEGG" id="peg:E5R92_01435"/>
<evidence type="ECO:0000256" key="19">
    <source>
        <dbReference type="SAM" id="Phobius"/>
    </source>
</evidence>
<evidence type="ECO:0000313" key="21">
    <source>
        <dbReference type="Proteomes" id="UP000501094"/>
    </source>
</evidence>
<evidence type="ECO:0000256" key="2">
    <source>
        <dbReference type="ARBA" id="ARBA00004651"/>
    </source>
</evidence>
<dbReference type="EMBL" id="CP038852">
    <property type="protein sequence ID" value="QIZ20449.1"/>
    <property type="molecule type" value="Genomic_DNA"/>
</dbReference>
<comment type="pathway">
    <text evidence="3 18">Phospholipid metabolism; CDP-diacylglycerol biosynthesis; CDP-diacylglycerol from sn-glycerol 3-phosphate: step 3/3.</text>
</comment>
<feature type="transmembrane region" description="Helical" evidence="19">
    <location>
        <begin position="160"/>
        <end position="179"/>
    </location>
</feature>
<evidence type="ECO:0000256" key="15">
    <source>
        <dbReference type="ARBA" id="ARBA00023136"/>
    </source>
</evidence>
<keyword evidence="11 18" id="KW-0812">Transmembrane</keyword>
<dbReference type="RefSeq" id="WP_168606339.1">
    <property type="nucleotide sequence ID" value="NZ_CP038852.1"/>
</dbReference>
<evidence type="ECO:0000256" key="1">
    <source>
        <dbReference type="ARBA" id="ARBA00001698"/>
    </source>
</evidence>
<evidence type="ECO:0000256" key="9">
    <source>
        <dbReference type="ARBA" id="ARBA00022516"/>
    </source>
</evidence>
<keyword evidence="10 18" id="KW-0808">Transferase</keyword>
<dbReference type="InterPro" id="IPR000374">
    <property type="entry name" value="PC_trans"/>
</dbReference>
<feature type="transmembrane region" description="Helical" evidence="19">
    <location>
        <begin position="64"/>
        <end position="82"/>
    </location>
</feature>
<gene>
    <name evidence="20" type="ORF">E5R92_01435</name>
</gene>
<dbReference type="UniPathway" id="UPA00557">
    <property type="reaction ID" value="UER00614"/>
</dbReference>
<accession>A0A6H1Q2U3</accession>
<dbReference type="Pfam" id="PF01148">
    <property type="entry name" value="CTP_transf_1"/>
    <property type="match status" value="1"/>
</dbReference>
<feature type="transmembrane region" description="Helical" evidence="19">
    <location>
        <begin position="128"/>
        <end position="148"/>
    </location>
</feature>
<evidence type="ECO:0000256" key="3">
    <source>
        <dbReference type="ARBA" id="ARBA00005119"/>
    </source>
</evidence>
<evidence type="ECO:0000256" key="10">
    <source>
        <dbReference type="ARBA" id="ARBA00022679"/>
    </source>
</evidence>
<protein>
    <recommendedName>
        <fullName evidence="7 18">Phosphatidate cytidylyltransferase</fullName>
        <ecNumber evidence="6 18">2.7.7.41</ecNumber>
    </recommendedName>
</protein>
<evidence type="ECO:0000256" key="5">
    <source>
        <dbReference type="ARBA" id="ARBA00010185"/>
    </source>
</evidence>
<keyword evidence="13 19" id="KW-1133">Transmembrane helix</keyword>
<comment type="catalytic activity">
    <reaction evidence="1 18">
        <text>a 1,2-diacyl-sn-glycero-3-phosphate + CTP + H(+) = a CDP-1,2-diacyl-sn-glycerol + diphosphate</text>
        <dbReference type="Rhea" id="RHEA:16229"/>
        <dbReference type="ChEBI" id="CHEBI:15378"/>
        <dbReference type="ChEBI" id="CHEBI:33019"/>
        <dbReference type="ChEBI" id="CHEBI:37563"/>
        <dbReference type="ChEBI" id="CHEBI:58332"/>
        <dbReference type="ChEBI" id="CHEBI:58608"/>
        <dbReference type="EC" id="2.7.7.41"/>
    </reaction>
</comment>
<organism evidence="20 21">
    <name type="scientific">Candidatus Pelagibacter giovannonii</name>
    <dbReference type="NCBI Taxonomy" id="2563896"/>
    <lineage>
        <taxon>Bacteria</taxon>
        <taxon>Pseudomonadati</taxon>
        <taxon>Pseudomonadota</taxon>
        <taxon>Alphaproteobacteria</taxon>
        <taxon>Candidatus Pelagibacterales</taxon>
        <taxon>Candidatus Pelagibacteraceae</taxon>
        <taxon>Candidatus Pelagibacter</taxon>
    </lineage>
</organism>
<comment type="pathway">
    <text evidence="4">Lipid metabolism.</text>
</comment>
<dbReference type="Proteomes" id="UP000501094">
    <property type="component" value="Chromosome"/>
</dbReference>
<keyword evidence="9" id="KW-0444">Lipid biosynthesis</keyword>
<keyword evidence="8" id="KW-1003">Cell membrane</keyword>
<keyword evidence="21" id="KW-1185">Reference proteome</keyword>
<keyword evidence="16" id="KW-0594">Phospholipid biosynthesis</keyword>
<dbReference type="PANTHER" id="PTHR46382">
    <property type="entry name" value="PHOSPHATIDATE CYTIDYLYLTRANSFERASE"/>
    <property type="match status" value="1"/>
</dbReference>
<comment type="subcellular location">
    <subcellularLocation>
        <location evidence="2">Cell membrane</location>
        <topology evidence="2">Multi-pass membrane protein</topology>
    </subcellularLocation>
</comment>